<evidence type="ECO:0000313" key="4">
    <source>
        <dbReference type="Proteomes" id="UP000325849"/>
    </source>
</evidence>
<dbReference type="Proteomes" id="UP000325849">
    <property type="component" value="Unassembled WGS sequence"/>
</dbReference>
<dbReference type="InterPro" id="IPR006680">
    <property type="entry name" value="Amidohydro-rel"/>
</dbReference>
<dbReference type="SUPFAM" id="SSF51556">
    <property type="entry name" value="Metallo-dependent hydrolases"/>
    <property type="match status" value="1"/>
</dbReference>
<evidence type="ECO:0000259" key="2">
    <source>
        <dbReference type="Pfam" id="PF01979"/>
    </source>
</evidence>
<sequence>MTLTSENAGAAAPFAPPEAGTVVVYRGLTLFDGTGSAPRPGMSIVVDGSVIHAVVPDADVPGVLAALTAGAGRPADTEADGAGRPADTEADDAAAVEVVDLAGHFVTPGLVDAHQHLATPPDRPIAEAVLRRLVHSGVTAVRDMADDLRQVGDLARAARVGEIPAPDIHYAALMAGPGFFDDPRTHQVTQGAVPGEVPWMQAVTDTTDLPLAVALARGTHATAIKVYADLDADLVAAITAEAHRQGILVWAHAAVFPATPGEVVAAGVDAVSHVTLLAHEAATGPLTTYKDKPPVDHASLVTGRDERLEALFARMREQDVVLDATAGMWASAELAGDTPETSERAARNTDLAIALTAQAHRAGVQLATGTDYETAPGEPFPALYEELAFLVRHCGLPAADVLRSATLVGARSAGKDHLTGTLEPGKQADFAVFAQDPLADIDHLRTITLTVKRGHRFPRTAYTADRPQENR</sequence>
<dbReference type="InterPro" id="IPR011059">
    <property type="entry name" value="Metal-dep_hydrolase_composite"/>
</dbReference>
<dbReference type="RefSeq" id="WP_162468200.1">
    <property type="nucleotide sequence ID" value="NZ_VJZD01000017.1"/>
</dbReference>
<evidence type="ECO:0000313" key="3">
    <source>
        <dbReference type="EMBL" id="MPY31027.1"/>
    </source>
</evidence>
<name>A0A5N8V777_9ACTN</name>
<keyword evidence="4" id="KW-1185">Reference proteome</keyword>
<dbReference type="AlphaFoldDB" id="A0A5N8V777"/>
<feature type="domain" description="Amidohydrolase-related" evidence="2">
    <location>
        <begin position="105"/>
        <end position="454"/>
    </location>
</feature>
<protein>
    <submittedName>
        <fullName evidence="3">Amidohydrolase family protein</fullName>
    </submittedName>
</protein>
<keyword evidence="3" id="KW-0378">Hydrolase</keyword>
<dbReference type="Pfam" id="PF01979">
    <property type="entry name" value="Amidohydro_1"/>
    <property type="match status" value="1"/>
</dbReference>
<comment type="caution">
    <text evidence="3">The sequence shown here is derived from an EMBL/GenBank/DDBJ whole genome shotgun (WGS) entry which is preliminary data.</text>
</comment>
<accession>A0A5N8V777</accession>
<dbReference type="Gene3D" id="3.30.110.90">
    <property type="entry name" value="Amidohydrolase"/>
    <property type="match status" value="1"/>
</dbReference>
<dbReference type="PANTHER" id="PTHR43135:SF3">
    <property type="entry name" value="ALPHA-D-RIBOSE 1-METHYLPHOSPHONATE 5-TRIPHOSPHATE DIPHOSPHATASE"/>
    <property type="match status" value="1"/>
</dbReference>
<dbReference type="Gene3D" id="3.40.50.10910">
    <property type="entry name" value="Amidohydrolase"/>
    <property type="match status" value="1"/>
</dbReference>
<dbReference type="Gene3D" id="2.30.40.10">
    <property type="entry name" value="Urease, subunit C, domain 1"/>
    <property type="match status" value="2"/>
</dbReference>
<evidence type="ECO:0000256" key="1">
    <source>
        <dbReference type="SAM" id="MobiDB-lite"/>
    </source>
</evidence>
<proteinExistence type="predicted"/>
<dbReference type="Gene3D" id="1.20.58.520">
    <property type="entry name" value="Amidohydrolase"/>
    <property type="match status" value="1"/>
</dbReference>
<gene>
    <name evidence="3" type="ORF">FNH09_06750</name>
</gene>
<feature type="region of interest" description="Disordered" evidence="1">
    <location>
        <begin position="71"/>
        <end position="90"/>
    </location>
</feature>
<dbReference type="InterPro" id="IPR032466">
    <property type="entry name" value="Metal_Hydrolase"/>
</dbReference>
<dbReference type="PANTHER" id="PTHR43135">
    <property type="entry name" value="ALPHA-D-RIBOSE 1-METHYLPHOSPHONATE 5-TRIPHOSPHATE DIPHOSPHATASE"/>
    <property type="match status" value="1"/>
</dbReference>
<reference evidence="3 4" key="1">
    <citation type="submission" date="2019-07" db="EMBL/GenBank/DDBJ databases">
        <title>New species of Amycolatopsis and Streptomyces.</title>
        <authorList>
            <person name="Duangmal K."/>
            <person name="Teo W.F.A."/>
            <person name="Lipun K."/>
        </authorList>
    </citation>
    <scope>NUCLEOTIDE SEQUENCE [LARGE SCALE GENOMIC DNA]</scope>
    <source>
        <strain evidence="3 4">NBRC 109810</strain>
    </source>
</reference>
<dbReference type="GO" id="GO:0016810">
    <property type="term" value="F:hydrolase activity, acting on carbon-nitrogen (but not peptide) bonds"/>
    <property type="evidence" value="ECO:0007669"/>
    <property type="project" value="InterPro"/>
</dbReference>
<dbReference type="SUPFAM" id="SSF51338">
    <property type="entry name" value="Composite domain of metallo-dependent hydrolases"/>
    <property type="match status" value="1"/>
</dbReference>
<dbReference type="EMBL" id="VJZD01000017">
    <property type="protein sequence ID" value="MPY31027.1"/>
    <property type="molecule type" value="Genomic_DNA"/>
</dbReference>
<organism evidence="3 4">
    <name type="scientific">Streptomyces adustus</name>
    <dbReference type="NCBI Taxonomy" id="1609272"/>
    <lineage>
        <taxon>Bacteria</taxon>
        <taxon>Bacillati</taxon>
        <taxon>Actinomycetota</taxon>
        <taxon>Actinomycetes</taxon>
        <taxon>Kitasatosporales</taxon>
        <taxon>Streptomycetaceae</taxon>
        <taxon>Streptomyces</taxon>
    </lineage>
</organism>
<dbReference type="InterPro" id="IPR051781">
    <property type="entry name" value="Metallo-dep_Hydrolase"/>
</dbReference>